<evidence type="ECO:0000313" key="1">
    <source>
        <dbReference type="EMBL" id="QHT94948.1"/>
    </source>
</evidence>
<organism evidence="1">
    <name type="scientific">viral metagenome</name>
    <dbReference type="NCBI Taxonomy" id="1070528"/>
    <lineage>
        <taxon>unclassified sequences</taxon>
        <taxon>metagenomes</taxon>
        <taxon>organismal metagenomes</taxon>
    </lineage>
</organism>
<sequence>MKYLSSRFEEYVLECEKNNLHENMKVVFDKIKDNHSNLIFYGPPGTGKYTQVLNYLKKYSPSNLKYERKINFSLNSKKEFCFKISDVHFEIDMELLSCNAKVLFNEVYNHIIDIFSTRSNKVNYIVCKNFHCIHSELLDIFYSYMQTLNHKNLKVSYILTTEHIGFIPENILGKCQIIPFRRPTKKTYRRCINVQISSNTLLEDINNIKNIVNNITILNRVEDKIVNIIIAKMEDVSNIVFLEFRDAIYDIFIYNIDVNECIYKIISHFIDNKRLTDDNISNVIFENYKFFRYYNNNYRPIYHLERFLYYICTKLHDKKI</sequence>
<dbReference type="AlphaFoldDB" id="A0A6C0IP22"/>
<dbReference type="InterPro" id="IPR027417">
    <property type="entry name" value="P-loop_NTPase"/>
</dbReference>
<protein>
    <submittedName>
        <fullName evidence="1">Uncharacterized protein</fullName>
    </submittedName>
</protein>
<dbReference type="EMBL" id="MN740232">
    <property type="protein sequence ID" value="QHT94948.1"/>
    <property type="molecule type" value="Genomic_DNA"/>
</dbReference>
<dbReference type="SUPFAM" id="SSF52540">
    <property type="entry name" value="P-loop containing nucleoside triphosphate hydrolases"/>
    <property type="match status" value="1"/>
</dbReference>
<name>A0A6C0IP22_9ZZZZ</name>
<reference evidence="1" key="1">
    <citation type="journal article" date="2020" name="Nature">
        <title>Giant virus diversity and host interactions through global metagenomics.</title>
        <authorList>
            <person name="Schulz F."/>
            <person name="Roux S."/>
            <person name="Paez-Espino D."/>
            <person name="Jungbluth S."/>
            <person name="Walsh D.A."/>
            <person name="Denef V.J."/>
            <person name="McMahon K.D."/>
            <person name="Konstantinidis K.T."/>
            <person name="Eloe-Fadrosh E.A."/>
            <person name="Kyrpides N.C."/>
            <person name="Woyke T."/>
        </authorList>
    </citation>
    <scope>NUCLEOTIDE SEQUENCE</scope>
    <source>
        <strain evidence="1">GVMAG-M-3300024261-37</strain>
    </source>
</reference>
<proteinExistence type="predicted"/>
<accession>A0A6C0IP22</accession>
<dbReference type="Gene3D" id="3.40.50.300">
    <property type="entry name" value="P-loop containing nucleotide triphosphate hydrolases"/>
    <property type="match status" value="1"/>
</dbReference>